<feature type="domain" description="ABC transporter" evidence="3">
    <location>
        <begin position="273"/>
        <end position="516"/>
    </location>
</feature>
<dbReference type="CDD" id="cd03215">
    <property type="entry name" value="ABC_Carb_Monos_II"/>
    <property type="match status" value="1"/>
</dbReference>
<evidence type="ECO:0000259" key="3">
    <source>
        <dbReference type="PROSITE" id="PS50893"/>
    </source>
</evidence>
<dbReference type="EMBL" id="JBAFSM010000009">
    <property type="protein sequence ID" value="MEG3436686.1"/>
    <property type="molecule type" value="Genomic_DNA"/>
</dbReference>
<dbReference type="InterPro" id="IPR003593">
    <property type="entry name" value="AAA+_ATPase"/>
</dbReference>
<dbReference type="GO" id="GO:0016887">
    <property type="term" value="F:ATP hydrolysis activity"/>
    <property type="evidence" value="ECO:0007669"/>
    <property type="project" value="InterPro"/>
</dbReference>
<proteinExistence type="predicted"/>
<dbReference type="PROSITE" id="PS00211">
    <property type="entry name" value="ABC_TRANSPORTER_1"/>
    <property type="match status" value="1"/>
</dbReference>
<keyword evidence="2 4" id="KW-0067">ATP-binding</keyword>
<keyword evidence="1" id="KW-0547">Nucleotide-binding</keyword>
<comment type="caution">
    <text evidence="4">The sequence shown here is derived from an EMBL/GenBank/DDBJ whole genome shotgun (WGS) entry which is preliminary data.</text>
</comment>
<dbReference type="PANTHER" id="PTHR43790:SF4">
    <property type="entry name" value="GUANOSINE IMPORT ATP-BINDING PROTEIN NUPO"/>
    <property type="match status" value="1"/>
</dbReference>
<dbReference type="InterPro" id="IPR017871">
    <property type="entry name" value="ABC_transporter-like_CS"/>
</dbReference>
<name>A0AAW9QTM9_9CHRO</name>
<dbReference type="InterPro" id="IPR003439">
    <property type="entry name" value="ABC_transporter-like_ATP-bd"/>
</dbReference>
<dbReference type="PROSITE" id="PS50893">
    <property type="entry name" value="ABC_TRANSPORTER_2"/>
    <property type="match status" value="2"/>
</dbReference>
<organism evidence="4 5">
    <name type="scientific">Pannus brasiliensis CCIBt3594</name>
    <dbReference type="NCBI Taxonomy" id="1427578"/>
    <lineage>
        <taxon>Bacteria</taxon>
        <taxon>Bacillati</taxon>
        <taxon>Cyanobacteriota</taxon>
        <taxon>Cyanophyceae</taxon>
        <taxon>Oscillatoriophycideae</taxon>
        <taxon>Chroococcales</taxon>
        <taxon>Microcystaceae</taxon>
        <taxon>Pannus</taxon>
    </lineage>
</organism>
<dbReference type="AlphaFoldDB" id="A0AAW9QTM9"/>
<evidence type="ECO:0000313" key="4">
    <source>
        <dbReference type="EMBL" id="MEG3436686.1"/>
    </source>
</evidence>
<dbReference type="RefSeq" id="WP_332864149.1">
    <property type="nucleotide sequence ID" value="NZ_JBAFSM010000009.1"/>
</dbReference>
<evidence type="ECO:0000256" key="2">
    <source>
        <dbReference type="ARBA" id="ARBA00022840"/>
    </source>
</evidence>
<protein>
    <submittedName>
        <fullName evidence="4">ABC transporter ATP-binding protein</fullName>
    </submittedName>
</protein>
<dbReference type="Proteomes" id="UP001328733">
    <property type="component" value="Unassembled WGS sequence"/>
</dbReference>
<dbReference type="Gene3D" id="3.40.50.300">
    <property type="entry name" value="P-loop containing nucleotide triphosphate hydrolases"/>
    <property type="match status" value="2"/>
</dbReference>
<reference evidence="4 5" key="1">
    <citation type="submission" date="2024-01" db="EMBL/GenBank/DDBJ databases">
        <title>Genomic insights into the taxonomy and metabolism of the cyanobacterium Pannus brasiliensis CCIBt3594.</title>
        <authorList>
            <person name="Machado M."/>
            <person name="Botero N.B."/>
            <person name="Andreote A.P.D."/>
            <person name="Feitosa A.M.T."/>
            <person name="Popin R."/>
            <person name="Sivonen K."/>
            <person name="Fiore M.F."/>
        </authorList>
    </citation>
    <scope>NUCLEOTIDE SEQUENCE [LARGE SCALE GENOMIC DNA]</scope>
    <source>
        <strain evidence="4 5">CCIBt3594</strain>
    </source>
</reference>
<gene>
    <name evidence="4" type="ORF">V0288_06095</name>
</gene>
<evidence type="ECO:0000313" key="5">
    <source>
        <dbReference type="Proteomes" id="UP001328733"/>
    </source>
</evidence>
<feature type="domain" description="ABC transporter" evidence="3">
    <location>
        <begin position="17"/>
        <end position="252"/>
    </location>
</feature>
<keyword evidence="5" id="KW-1185">Reference proteome</keyword>
<dbReference type="GO" id="GO:0005524">
    <property type="term" value="F:ATP binding"/>
    <property type="evidence" value="ECO:0007669"/>
    <property type="project" value="UniProtKB-KW"/>
</dbReference>
<dbReference type="InterPro" id="IPR050107">
    <property type="entry name" value="ABC_carbohydrate_import_ATPase"/>
</dbReference>
<sequence length="516" mass="56767">MTHTSPVTETVTTPPELEVVNMTKKFGSLVALDSVSLKMKPGTFHALLGENGAGKSTLVKCIMGFYTPTHGDVLIGKKSREIKNPRDAHHYGIGMVYQHFTSVPAMTVAENLVLSRYDSKNLINWKSELERLSDFMANSPFQVPLDRTISELAAGQKQKLEILKQLYLNSKILILDEPTSVLTPGEADEILGLLREQVTDGKLSVLMISHKFREVMAFADEITVLRKGKFAGNGKVQDLTVEDMAKMMLGEEKKNFDEQIVKESVTKSPKPVLETLDLHGDKDNGLEAVTAITFEIFGGEIVGIAGVSGNGQRELVEILAGQRPATKGGIFINGKVYRSTRQEMFDHQVFILPEEPLRNACVPTMSVAENMALRTFDRPPQAKGFLLILKAIREMAKGLIETFSVKTPSPETPIHNLSGGNVQRAVLARELSSEDIKVLIAANPCFGLDFAAVEFIHQQILEARNRGVAVLLVSEDLDELLKLSDRIVVMSEGRLVYESSIESADITIIGQKMAGH</sequence>
<dbReference type="Pfam" id="PF00005">
    <property type="entry name" value="ABC_tran"/>
    <property type="match status" value="2"/>
</dbReference>
<dbReference type="SMART" id="SM00382">
    <property type="entry name" value="AAA"/>
    <property type="match status" value="1"/>
</dbReference>
<dbReference type="CDD" id="cd03216">
    <property type="entry name" value="ABC_Carb_Monos_I"/>
    <property type="match status" value="1"/>
</dbReference>
<accession>A0AAW9QTM9</accession>
<dbReference type="PANTHER" id="PTHR43790">
    <property type="entry name" value="CARBOHYDRATE TRANSPORT ATP-BINDING PROTEIN MG119-RELATED"/>
    <property type="match status" value="1"/>
</dbReference>
<evidence type="ECO:0000256" key="1">
    <source>
        <dbReference type="ARBA" id="ARBA00022741"/>
    </source>
</evidence>
<dbReference type="InterPro" id="IPR027417">
    <property type="entry name" value="P-loop_NTPase"/>
</dbReference>
<dbReference type="SUPFAM" id="SSF52540">
    <property type="entry name" value="P-loop containing nucleoside triphosphate hydrolases"/>
    <property type="match status" value="2"/>
</dbReference>